<sequence length="237" mass="25327">MSMVGEHRSTRVAAATAGFPKAVLFDLDGTLADSAHDLLAAANAMRAARGRPPMSLPEFRPSVSRGARAMLLAAFPDLPETERESWVPELLDQYQRQIGAHQGVFDGVEAMLGALEAAGTIWGIVTNKPEYLARELLPHLGWDSRSAVLIGGDTLPVRKPDPLPLTVAADRIGVAASDCVYVGDDERDIVAARAAGMRSVVALWGYRLAGDDPAGWGGDIMVEHPAELADPARWPRS</sequence>
<dbReference type="EC" id="3.1.3.18" evidence="5"/>
<dbReference type="SFLD" id="SFLDG01129">
    <property type="entry name" value="C1.5:_HAD__Beta-PGM__Phosphata"/>
    <property type="match status" value="1"/>
</dbReference>
<protein>
    <recommendedName>
        <fullName evidence="5">phosphoglycolate phosphatase</fullName>
        <ecNumber evidence="5">3.1.3.18</ecNumber>
    </recommendedName>
</protein>
<dbReference type="Gene3D" id="3.40.50.1000">
    <property type="entry name" value="HAD superfamily/HAD-like"/>
    <property type="match status" value="1"/>
</dbReference>
<dbReference type="NCBIfam" id="TIGR01449">
    <property type="entry name" value="PGP_bact"/>
    <property type="match status" value="1"/>
</dbReference>
<dbReference type="SFLD" id="SFLDS00003">
    <property type="entry name" value="Haloacid_Dehalogenase"/>
    <property type="match status" value="1"/>
</dbReference>
<dbReference type="Proteomes" id="UP000249447">
    <property type="component" value="Chromosome"/>
</dbReference>
<dbReference type="InterPro" id="IPR006439">
    <property type="entry name" value="HAD-SF_hydro_IA"/>
</dbReference>
<keyword evidence="9" id="KW-0119">Carbohydrate metabolism</keyword>
<evidence type="ECO:0000256" key="9">
    <source>
        <dbReference type="ARBA" id="ARBA00023277"/>
    </source>
</evidence>
<evidence type="ECO:0000256" key="7">
    <source>
        <dbReference type="ARBA" id="ARBA00022801"/>
    </source>
</evidence>
<comment type="cofactor">
    <cofactor evidence="2">
        <name>Mg(2+)</name>
        <dbReference type="ChEBI" id="CHEBI:18420"/>
    </cofactor>
</comment>
<keyword evidence="11" id="KW-1185">Reference proteome</keyword>
<dbReference type="InterPro" id="IPR037512">
    <property type="entry name" value="PGPase_prok"/>
</dbReference>
<evidence type="ECO:0000256" key="8">
    <source>
        <dbReference type="ARBA" id="ARBA00022842"/>
    </source>
</evidence>
<dbReference type="GO" id="GO:0046872">
    <property type="term" value="F:metal ion binding"/>
    <property type="evidence" value="ECO:0007669"/>
    <property type="project" value="UniProtKB-KW"/>
</dbReference>
<dbReference type="AlphaFoldDB" id="A0A2U9T7T6"/>
<evidence type="ECO:0000313" key="10">
    <source>
        <dbReference type="EMBL" id="AWV07632.1"/>
    </source>
</evidence>
<organism evidence="10 11">
    <name type="scientific">Marilutibacter maris</name>
    <dbReference type="NCBI Taxonomy" id="1605891"/>
    <lineage>
        <taxon>Bacteria</taxon>
        <taxon>Pseudomonadati</taxon>
        <taxon>Pseudomonadota</taxon>
        <taxon>Gammaproteobacteria</taxon>
        <taxon>Lysobacterales</taxon>
        <taxon>Lysobacteraceae</taxon>
        <taxon>Marilutibacter</taxon>
    </lineage>
</organism>
<dbReference type="FunFam" id="3.40.50.1000:FF:000022">
    <property type="entry name" value="Phosphoglycolate phosphatase"/>
    <property type="match status" value="1"/>
</dbReference>
<comment type="catalytic activity">
    <reaction evidence="1">
        <text>2-phosphoglycolate + H2O = glycolate + phosphate</text>
        <dbReference type="Rhea" id="RHEA:14369"/>
        <dbReference type="ChEBI" id="CHEBI:15377"/>
        <dbReference type="ChEBI" id="CHEBI:29805"/>
        <dbReference type="ChEBI" id="CHEBI:43474"/>
        <dbReference type="ChEBI" id="CHEBI:58033"/>
        <dbReference type="EC" id="3.1.3.18"/>
    </reaction>
</comment>
<name>A0A2U9T7T6_9GAMM</name>
<comment type="similarity">
    <text evidence="4">Belongs to the HAD-like hydrolase superfamily. CbbY/CbbZ/Gph/YieH family.</text>
</comment>
<dbReference type="SUPFAM" id="SSF56784">
    <property type="entry name" value="HAD-like"/>
    <property type="match status" value="1"/>
</dbReference>
<dbReference type="GO" id="GO:0005829">
    <property type="term" value="C:cytosol"/>
    <property type="evidence" value="ECO:0007669"/>
    <property type="project" value="TreeGrafter"/>
</dbReference>
<dbReference type="Gene3D" id="1.10.150.240">
    <property type="entry name" value="Putative phosphatase, domain 2"/>
    <property type="match status" value="1"/>
</dbReference>
<dbReference type="InterPro" id="IPR036412">
    <property type="entry name" value="HAD-like_sf"/>
</dbReference>
<evidence type="ECO:0000256" key="4">
    <source>
        <dbReference type="ARBA" id="ARBA00006171"/>
    </source>
</evidence>
<dbReference type="EMBL" id="CP029843">
    <property type="protein sequence ID" value="AWV07632.1"/>
    <property type="molecule type" value="Genomic_DNA"/>
</dbReference>
<dbReference type="GO" id="GO:0008967">
    <property type="term" value="F:phosphoglycolate phosphatase activity"/>
    <property type="evidence" value="ECO:0007669"/>
    <property type="project" value="UniProtKB-EC"/>
</dbReference>
<dbReference type="KEGG" id="lmb:C9I47_1944"/>
<dbReference type="PANTHER" id="PTHR43434:SF23">
    <property type="entry name" value="PHOSPHOGLYCOLATE PHOSPHATASE"/>
    <property type="match status" value="1"/>
</dbReference>
<dbReference type="InterPro" id="IPR023214">
    <property type="entry name" value="HAD_sf"/>
</dbReference>
<proteinExistence type="inferred from homology"/>
<dbReference type="GO" id="GO:0006281">
    <property type="term" value="P:DNA repair"/>
    <property type="evidence" value="ECO:0007669"/>
    <property type="project" value="TreeGrafter"/>
</dbReference>
<reference evidence="10 11" key="1">
    <citation type="submission" date="2018-05" db="EMBL/GenBank/DDBJ databases">
        <title>The complete genome of Lysobacter maris HZ9B, a marine bacterium antagonistic against terrestrial plant pathogens.</title>
        <authorList>
            <person name="Zhang X.-Q."/>
        </authorList>
    </citation>
    <scope>NUCLEOTIDE SEQUENCE [LARGE SCALE GENOMIC DNA]</scope>
    <source>
        <strain evidence="10 11">HZ9B</strain>
    </source>
</reference>
<gene>
    <name evidence="10" type="ORF">C9I47_1944</name>
</gene>
<keyword evidence="7" id="KW-0378">Hydrolase</keyword>
<evidence type="ECO:0000256" key="5">
    <source>
        <dbReference type="ARBA" id="ARBA00013078"/>
    </source>
</evidence>
<evidence type="ECO:0000256" key="3">
    <source>
        <dbReference type="ARBA" id="ARBA00004818"/>
    </source>
</evidence>
<evidence type="ECO:0000313" key="11">
    <source>
        <dbReference type="Proteomes" id="UP000249447"/>
    </source>
</evidence>
<dbReference type="InterPro" id="IPR023198">
    <property type="entry name" value="PGP-like_dom2"/>
</dbReference>
<evidence type="ECO:0000256" key="6">
    <source>
        <dbReference type="ARBA" id="ARBA00022723"/>
    </source>
</evidence>
<dbReference type="GO" id="GO:0005975">
    <property type="term" value="P:carbohydrate metabolic process"/>
    <property type="evidence" value="ECO:0007669"/>
    <property type="project" value="InterPro"/>
</dbReference>
<evidence type="ECO:0000256" key="1">
    <source>
        <dbReference type="ARBA" id="ARBA00000830"/>
    </source>
</evidence>
<evidence type="ECO:0000256" key="2">
    <source>
        <dbReference type="ARBA" id="ARBA00001946"/>
    </source>
</evidence>
<dbReference type="PRINTS" id="PR00413">
    <property type="entry name" value="HADHALOGNASE"/>
</dbReference>
<comment type="pathway">
    <text evidence="3">Organic acid metabolism; glycolate biosynthesis; glycolate from 2-phosphoglycolate: step 1/1.</text>
</comment>
<dbReference type="InterPro" id="IPR050155">
    <property type="entry name" value="HAD-like_hydrolase_sf"/>
</dbReference>
<accession>A0A2U9T7T6</accession>
<dbReference type="Pfam" id="PF00702">
    <property type="entry name" value="Hydrolase"/>
    <property type="match status" value="1"/>
</dbReference>
<keyword evidence="8" id="KW-0460">Magnesium</keyword>
<dbReference type="NCBIfam" id="TIGR01549">
    <property type="entry name" value="HAD-SF-IA-v1"/>
    <property type="match status" value="1"/>
</dbReference>
<dbReference type="PANTHER" id="PTHR43434">
    <property type="entry name" value="PHOSPHOGLYCOLATE PHOSPHATASE"/>
    <property type="match status" value="1"/>
</dbReference>
<keyword evidence="6" id="KW-0479">Metal-binding</keyword>